<proteinExistence type="predicted"/>
<reference evidence="1" key="1">
    <citation type="submission" date="2018-04" db="EMBL/GenBank/DDBJ databases">
        <authorList>
            <person name="Go L.Y."/>
            <person name="Mitchell J.A."/>
        </authorList>
    </citation>
    <scope>NUCLEOTIDE SEQUENCE</scope>
    <source>
        <strain evidence="1">ARTV</strain>
    </source>
</reference>
<accession>A0A3B0MKS8</accession>
<gene>
    <name evidence="1" type="ORF">ARTV_3183</name>
</gene>
<protein>
    <submittedName>
        <fullName evidence="1">Uncharacterized protein</fullName>
    </submittedName>
</protein>
<sequence length="168" mass="19327">MKDKTHYRKAFDSPYLSSADIVEPIVLTISHVVLESDKTKKTQDKFNTAYFKEKQIRPNERLKSMILNATNSKAIKKISGSSFIEDWQNLTVMIGIEHVKFGREYVEGLRVYPAITQKKALTPTQVEMWEKAKQSYINNGSLDKVLAHVEMSQEDQERLRQECANAMA</sequence>
<dbReference type="EMBL" id="UFQR01000041">
    <property type="protein sequence ID" value="SSW96649.1"/>
    <property type="molecule type" value="Genomic_DNA"/>
</dbReference>
<organism evidence="1">
    <name type="scientific">Arsenophonus endosymbiont of Trialeurodes vaporariorum</name>
    <dbReference type="NCBI Taxonomy" id="235567"/>
    <lineage>
        <taxon>Bacteria</taxon>
        <taxon>Pseudomonadati</taxon>
        <taxon>Pseudomonadota</taxon>
        <taxon>Gammaproteobacteria</taxon>
        <taxon>Enterobacterales</taxon>
        <taxon>Morganellaceae</taxon>
        <taxon>Arsenophonus</taxon>
    </lineage>
</organism>
<name>A0A3B0MKS8_9GAMM</name>
<evidence type="ECO:0000313" key="1">
    <source>
        <dbReference type="EMBL" id="SSW96649.1"/>
    </source>
</evidence>
<dbReference type="AlphaFoldDB" id="A0A3B0MKS8"/>